<organism evidence="1 2">
    <name type="scientific">Syncephalastrum racemosum</name>
    <name type="common">Filamentous fungus</name>
    <dbReference type="NCBI Taxonomy" id="13706"/>
    <lineage>
        <taxon>Eukaryota</taxon>
        <taxon>Fungi</taxon>
        <taxon>Fungi incertae sedis</taxon>
        <taxon>Mucoromycota</taxon>
        <taxon>Mucoromycotina</taxon>
        <taxon>Mucoromycetes</taxon>
        <taxon>Mucorales</taxon>
        <taxon>Syncephalastraceae</taxon>
        <taxon>Syncephalastrum</taxon>
    </lineage>
</organism>
<dbReference type="InParanoid" id="A0A1X2H7L9"/>
<comment type="caution">
    <text evidence="1">The sequence shown here is derived from an EMBL/GenBank/DDBJ whole genome shotgun (WGS) entry which is preliminary data.</text>
</comment>
<dbReference type="InterPro" id="IPR011990">
    <property type="entry name" value="TPR-like_helical_dom_sf"/>
</dbReference>
<dbReference type="Gene3D" id="1.25.40.10">
    <property type="entry name" value="Tetratricopeptide repeat domain"/>
    <property type="match status" value="2"/>
</dbReference>
<dbReference type="EMBL" id="MCGN01000007">
    <property type="protein sequence ID" value="ORY94569.1"/>
    <property type="molecule type" value="Genomic_DNA"/>
</dbReference>
<proteinExistence type="predicted"/>
<evidence type="ECO:0000313" key="1">
    <source>
        <dbReference type="EMBL" id="ORY94569.1"/>
    </source>
</evidence>
<sequence length="767" mass="87416">MSAFRVGRARVGIRAGSYVFRPTVHSHHPAALFSSITRHLTTQSETKSTTDLPWEGSLKPEHVTVSTSSTNSTVDLEKAMRDALQQPKAFDDKTILLSKLWSVDQAEMQKSNSLWTSAFELGFQQSKAHHKDDLKTVIRVFEKTFDVSQVQDKELLELLVKSYGILNKDLNALRSRLSPAMAEALSERFILSYIECRQTANADALLESISNPSPEFWIKLARVYARNGNISRVNTYLDRCGQPRLDNDILHIELSTYRNVLRNLAREAMTVDGFAGFPRRCHNPKLLESVLTAWDGLVARMREANQTPDLAQCNIMMQMLVEANRVSPTRFPIEKAETFLHESMPSYGVHPDDITYNTLLQGYATCQQFNDTNHNVRLDRAIALVGEMQHRADLDSNTPEIYTALFRACIPHAPNYYPYDYFYLGSAVRLGPGLKDVHLDKRFYALERTMLQVAKLPYNMSSFQAVVVCLGAGGKYHDLRKRWRLLKLSGLYRDARLYQHMFALASLDKEASEYAISVTRNEMARDVAPWDITRHTLASILDCCITAGSIPEAREVIKRMEVLGEEKRLLHKPIFYIPILQACSAIPELVGRFDQAWKQLEENDIVPTPEMWSYRFSRAAIDKKSDASTIQHLFNQYTMSRLQNEGRIPIPVRESSPAVPFPSGPYSAKDNEIIDMYISSLIDAQNLTLAVDVFKTWMAQTKSLGISRRTVQQLTYLAQQESSTDELKWIVDQVLPRVKQQNSKFRNWVEGKRRITGLSKEQEEQSA</sequence>
<dbReference type="PANTHER" id="PTHR47938">
    <property type="entry name" value="RESPIRATORY COMPLEX I CHAPERONE (CIA84), PUTATIVE (AFU_ORTHOLOGUE AFUA_2G06020)-RELATED"/>
    <property type="match status" value="1"/>
</dbReference>
<gene>
    <name evidence="1" type="ORF">BCR43DRAFT_494234</name>
</gene>
<protein>
    <submittedName>
        <fullName evidence="1">Uncharacterized protein</fullName>
    </submittedName>
</protein>
<evidence type="ECO:0000313" key="2">
    <source>
        <dbReference type="Proteomes" id="UP000242180"/>
    </source>
</evidence>
<name>A0A1X2H7L9_SYNRA</name>
<dbReference type="PANTHER" id="PTHR47938:SF35">
    <property type="entry name" value="PENTATRICOPEPTIDE REPEAT-CONTAINING PROTEIN 4, MITOCHONDRIAL-RELATED"/>
    <property type="match status" value="1"/>
</dbReference>
<keyword evidence="2" id="KW-1185">Reference proteome</keyword>
<dbReference type="GO" id="GO:0003729">
    <property type="term" value="F:mRNA binding"/>
    <property type="evidence" value="ECO:0007669"/>
    <property type="project" value="TreeGrafter"/>
</dbReference>
<dbReference type="AlphaFoldDB" id="A0A1X2H7L9"/>
<dbReference type="OMA" id="HECATVA"/>
<dbReference type="STRING" id="13706.A0A1X2H7L9"/>
<dbReference type="Proteomes" id="UP000242180">
    <property type="component" value="Unassembled WGS sequence"/>
</dbReference>
<dbReference type="OrthoDB" id="185373at2759"/>
<reference evidence="1 2" key="1">
    <citation type="submission" date="2016-07" db="EMBL/GenBank/DDBJ databases">
        <title>Pervasive Adenine N6-methylation of Active Genes in Fungi.</title>
        <authorList>
            <consortium name="DOE Joint Genome Institute"/>
            <person name="Mondo S.J."/>
            <person name="Dannebaum R.O."/>
            <person name="Kuo R.C."/>
            <person name="Labutti K."/>
            <person name="Haridas S."/>
            <person name="Kuo A."/>
            <person name="Salamov A."/>
            <person name="Ahrendt S.R."/>
            <person name="Lipzen A."/>
            <person name="Sullivan W."/>
            <person name="Andreopoulos W.B."/>
            <person name="Clum A."/>
            <person name="Lindquist E."/>
            <person name="Daum C."/>
            <person name="Ramamoorthy G.K."/>
            <person name="Gryganskyi A."/>
            <person name="Culley D."/>
            <person name="Magnuson J.K."/>
            <person name="James T.Y."/>
            <person name="O'Malley M.A."/>
            <person name="Stajich J.E."/>
            <person name="Spatafora J.W."/>
            <person name="Visel A."/>
            <person name="Grigoriev I.V."/>
        </authorList>
    </citation>
    <scope>NUCLEOTIDE SEQUENCE [LARGE SCALE GENOMIC DNA]</scope>
    <source>
        <strain evidence="1 2">NRRL 2496</strain>
    </source>
</reference>
<accession>A0A1X2H7L9</accession>